<dbReference type="SUPFAM" id="SSF55144">
    <property type="entry name" value="LigT-like"/>
    <property type="match status" value="1"/>
</dbReference>
<accession>A0A7L5ECA6</accession>
<gene>
    <name evidence="1" type="ORF">HH214_20235</name>
</gene>
<sequence>MIDAPMILTLALDDSAQDFFNALRKEHFPVERNYLDAHLTLFHHLPPEETSIIESIEQVCEQYQQMQLQVTEVKSIGNGVAYQIVCTELMRMHKHLQQQWDTWLTPQDRQKLWPHVTIQNKVAPQQARLLKEQLAESFEPFTTEGTGLNLFAYQGGPWQFIKHHPFSV</sequence>
<evidence type="ECO:0000313" key="1">
    <source>
        <dbReference type="EMBL" id="QJD98036.1"/>
    </source>
</evidence>
<organism evidence="1 2">
    <name type="scientific">Mucilaginibacter robiniae</name>
    <dbReference type="NCBI Taxonomy" id="2728022"/>
    <lineage>
        <taxon>Bacteria</taxon>
        <taxon>Pseudomonadati</taxon>
        <taxon>Bacteroidota</taxon>
        <taxon>Sphingobacteriia</taxon>
        <taxon>Sphingobacteriales</taxon>
        <taxon>Sphingobacteriaceae</taxon>
        <taxon>Mucilaginibacter</taxon>
    </lineage>
</organism>
<reference evidence="1 2" key="1">
    <citation type="submission" date="2020-04" db="EMBL/GenBank/DDBJ databases">
        <title>Genome sequencing of novel species.</title>
        <authorList>
            <person name="Heo J."/>
            <person name="Kim S.-J."/>
            <person name="Kim J.-S."/>
            <person name="Hong S.-B."/>
            <person name="Kwon S.-W."/>
        </authorList>
    </citation>
    <scope>NUCLEOTIDE SEQUENCE [LARGE SCALE GENOMIC DNA]</scope>
    <source>
        <strain evidence="1 2">F39-2</strain>
    </source>
</reference>
<dbReference type="Proteomes" id="UP000503278">
    <property type="component" value="Chromosome"/>
</dbReference>
<dbReference type="GO" id="GO:0016874">
    <property type="term" value="F:ligase activity"/>
    <property type="evidence" value="ECO:0007669"/>
    <property type="project" value="UniProtKB-KW"/>
</dbReference>
<evidence type="ECO:0000313" key="2">
    <source>
        <dbReference type="Proteomes" id="UP000503278"/>
    </source>
</evidence>
<keyword evidence="2" id="KW-1185">Reference proteome</keyword>
<dbReference type="RefSeq" id="WP_169610733.1">
    <property type="nucleotide sequence ID" value="NZ_CP051682.1"/>
</dbReference>
<name>A0A7L5ECA6_9SPHI</name>
<keyword evidence="1" id="KW-0436">Ligase</keyword>
<dbReference type="InterPro" id="IPR009097">
    <property type="entry name" value="Cyclic_Pdiesterase"/>
</dbReference>
<dbReference type="KEGG" id="mrob:HH214_20235"/>
<proteinExistence type="predicted"/>
<dbReference type="Gene3D" id="3.90.1140.10">
    <property type="entry name" value="Cyclic phosphodiesterase"/>
    <property type="match status" value="1"/>
</dbReference>
<dbReference type="EMBL" id="CP051682">
    <property type="protein sequence ID" value="QJD98036.1"/>
    <property type="molecule type" value="Genomic_DNA"/>
</dbReference>
<protein>
    <submittedName>
        <fullName evidence="1">2'-5' RNA ligase family protein</fullName>
    </submittedName>
</protein>
<dbReference type="Pfam" id="PF13563">
    <property type="entry name" value="2_5_RNA_ligase2"/>
    <property type="match status" value="1"/>
</dbReference>
<dbReference type="AlphaFoldDB" id="A0A7L5ECA6"/>